<dbReference type="Pfam" id="PF05116">
    <property type="entry name" value="S6PP"/>
    <property type="match status" value="1"/>
</dbReference>
<dbReference type="NCBIfam" id="TIGR01484">
    <property type="entry name" value="HAD-SF-IIB"/>
    <property type="match status" value="1"/>
</dbReference>
<feature type="domain" description="Sucrose phosphatase-like" evidence="3">
    <location>
        <begin position="160"/>
        <end position="238"/>
    </location>
</feature>
<dbReference type="Proteomes" id="UP000001072">
    <property type="component" value="Unassembled WGS sequence"/>
</dbReference>
<dbReference type="InterPro" id="IPR036412">
    <property type="entry name" value="HAD-like_sf"/>
</dbReference>
<evidence type="ECO:0000259" key="3">
    <source>
        <dbReference type="Pfam" id="PF05116"/>
    </source>
</evidence>
<gene>
    <name evidence="4" type="ORF">MELLADRAFT_124414</name>
</gene>
<dbReference type="RefSeq" id="XP_007415630.1">
    <property type="nucleotide sequence ID" value="XM_007415568.1"/>
</dbReference>
<accession>F4S2M9</accession>
<dbReference type="PANTHER" id="PTHR10788:SF106">
    <property type="entry name" value="BCDNA.GH08860"/>
    <property type="match status" value="1"/>
</dbReference>
<dbReference type="eggNOG" id="KOG1050">
    <property type="taxonomic scope" value="Eukaryota"/>
</dbReference>
<dbReference type="GeneID" id="18926763"/>
<sequence>MALSTFDCASFVETAKEYRGDSGSVLLMFDVDGTLKSHMDGNRNRVGRWVDKLLQALCDEPGYHVYLNTGKSRDSLIRNYRAITNLGWYGEHGALYKAPTAAYHDSEFIAYDKNWVETTKEQLKTIRNEMGYRHPNWPGRGKMDPEKLATITFTTKSQNHDFNDFWTRISSELSDNDARVTYHYASGTLMEITPPDVHKGTAVEHLRDQIEHPYHLALAVGDDERDSDMFRAIKTSGITSDPYTVMITEQAGPDTEAQYRLGHYYELLKMLQQLVPDFTDPFPV</sequence>
<dbReference type="KEGG" id="mlr:MELLADRAFT_124414"/>
<name>F4S2M9_MELLP</name>
<dbReference type="InParanoid" id="F4S2M9"/>
<dbReference type="GO" id="GO:0003825">
    <property type="term" value="F:alpha,alpha-trehalose-phosphate synthase (UDP-forming) activity"/>
    <property type="evidence" value="ECO:0007669"/>
    <property type="project" value="TreeGrafter"/>
</dbReference>
<dbReference type="AlphaFoldDB" id="F4S2M9"/>
<dbReference type="STRING" id="747676.F4S2M9"/>
<dbReference type="InterPro" id="IPR023214">
    <property type="entry name" value="HAD_sf"/>
</dbReference>
<evidence type="ECO:0000256" key="1">
    <source>
        <dbReference type="ARBA" id="ARBA00005409"/>
    </source>
</evidence>
<dbReference type="GO" id="GO:0005992">
    <property type="term" value="P:trehalose biosynthetic process"/>
    <property type="evidence" value="ECO:0007669"/>
    <property type="project" value="InterPro"/>
</dbReference>
<dbReference type="InterPro" id="IPR006380">
    <property type="entry name" value="SPP-like_dom"/>
</dbReference>
<keyword evidence="5" id="KW-1185">Reference proteome</keyword>
<dbReference type="VEuPathDB" id="FungiDB:MELLADRAFT_124414"/>
<dbReference type="GO" id="GO:0004805">
    <property type="term" value="F:trehalose-phosphatase activity"/>
    <property type="evidence" value="ECO:0007669"/>
    <property type="project" value="TreeGrafter"/>
</dbReference>
<dbReference type="PANTHER" id="PTHR10788">
    <property type="entry name" value="TREHALOSE-6-PHOSPHATE SYNTHASE"/>
    <property type="match status" value="1"/>
</dbReference>
<dbReference type="InterPro" id="IPR001830">
    <property type="entry name" value="Glyco_trans_20"/>
</dbReference>
<dbReference type="HOGENOM" id="CLU_980328_0_0_1"/>
<evidence type="ECO:0000313" key="5">
    <source>
        <dbReference type="Proteomes" id="UP000001072"/>
    </source>
</evidence>
<evidence type="ECO:0000256" key="2">
    <source>
        <dbReference type="ARBA" id="ARBA00006330"/>
    </source>
</evidence>
<dbReference type="GO" id="GO:0005829">
    <property type="term" value="C:cytosol"/>
    <property type="evidence" value="ECO:0007669"/>
    <property type="project" value="TreeGrafter"/>
</dbReference>
<proteinExistence type="inferred from homology"/>
<dbReference type="SUPFAM" id="SSF56784">
    <property type="entry name" value="HAD-like"/>
    <property type="match status" value="1"/>
</dbReference>
<dbReference type="InterPro" id="IPR006379">
    <property type="entry name" value="HAD-SF_hydro_IIB"/>
</dbReference>
<organism evidence="5">
    <name type="scientific">Melampsora larici-populina (strain 98AG31 / pathotype 3-4-7)</name>
    <name type="common">Poplar leaf rust fungus</name>
    <dbReference type="NCBI Taxonomy" id="747676"/>
    <lineage>
        <taxon>Eukaryota</taxon>
        <taxon>Fungi</taxon>
        <taxon>Dikarya</taxon>
        <taxon>Basidiomycota</taxon>
        <taxon>Pucciniomycotina</taxon>
        <taxon>Pucciniomycetes</taxon>
        <taxon>Pucciniales</taxon>
        <taxon>Melampsoraceae</taxon>
        <taxon>Melampsora</taxon>
    </lineage>
</organism>
<evidence type="ECO:0000313" key="4">
    <source>
        <dbReference type="EMBL" id="EGG01030.1"/>
    </source>
</evidence>
<reference evidence="5" key="1">
    <citation type="journal article" date="2011" name="Proc. Natl. Acad. Sci. U.S.A.">
        <title>Obligate biotrophy features unraveled by the genomic analysis of rust fungi.</title>
        <authorList>
            <person name="Duplessis S."/>
            <person name="Cuomo C.A."/>
            <person name="Lin Y.-C."/>
            <person name="Aerts A."/>
            <person name="Tisserant E."/>
            <person name="Veneault-Fourrey C."/>
            <person name="Joly D.L."/>
            <person name="Hacquard S."/>
            <person name="Amselem J."/>
            <person name="Cantarel B.L."/>
            <person name="Chiu R."/>
            <person name="Coutinho P.M."/>
            <person name="Feau N."/>
            <person name="Field M."/>
            <person name="Frey P."/>
            <person name="Gelhaye E."/>
            <person name="Goldberg J."/>
            <person name="Grabherr M.G."/>
            <person name="Kodira C.D."/>
            <person name="Kohler A."/>
            <person name="Kuees U."/>
            <person name="Lindquist E.A."/>
            <person name="Lucas S.M."/>
            <person name="Mago R."/>
            <person name="Mauceli E."/>
            <person name="Morin E."/>
            <person name="Murat C."/>
            <person name="Pangilinan J.L."/>
            <person name="Park R."/>
            <person name="Pearson M."/>
            <person name="Quesneville H."/>
            <person name="Rouhier N."/>
            <person name="Sakthikumar S."/>
            <person name="Salamov A.A."/>
            <person name="Schmutz J."/>
            <person name="Selles B."/>
            <person name="Shapiro H."/>
            <person name="Tanguay P."/>
            <person name="Tuskan G.A."/>
            <person name="Henrissat B."/>
            <person name="Van de Peer Y."/>
            <person name="Rouze P."/>
            <person name="Ellis J.G."/>
            <person name="Dodds P.N."/>
            <person name="Schein J.E."/>
            <person name="Zhong S."/>
            <person name="Hamelin R.C."/>
            <person name="Grigoriev I.V."/>
            <person name="Szabo L.J."/>
            <person name="Martin F."/>
        </authorList>
    </citation>
    <scope>NUCLEOTIDE SEQUENCE [LARGE SCALE GENOMIC DNA]</scope>
    <source>
        <strain evidence="5">98AG31 / pathotype 3-4-7</strain>
    </source>
</reference>
<dbReference type="GO" id="GO:0005946">
    <property type="term" value="C:alpha,alpha-trehalose-phosphate synthase complex (UDP-forming)"/>
    <property type="evidence" value="ECO:0007669"/>
    <property type="project" value="TreeGrafter"/>
</dbReference>
<comment type="similarity">
    <text evidence="1">In the N-terminal section; belongs to the glycosyltransferase 20 family.</text>
</comment>
<dbReference type="EMBL" id="GL883141">
    <property type="protein sequence ID" value="EGG01030.1"/>
    <property type="molecule type" value="Genomic_DNA"/>
</dbReference>
<dbReference type="Pfam" id="PF02358">
    <property type="entry name" value="Trehalose_PPase"/>
    <property type="match status" value="1"/>
</dbReference>
<dbReference type="InterPro" id="IPR003337">
    <property type="entry name" value="Trehalose_PPase"/>
</dbReference>
<comment type="similarity">
    <text evidence="2">In the C-terminal section; belongs to the trehalose phosphatase family.</text>
</comment>
<dbReference type="Gene3D" id="3.40.50.1000">
    <property type="entry name" value="HAD superfamily/HAD-like"/>
    <property type="match status" value="2"/>
</dbReference>
<protein>
    <recommendedName>
        <fullName evidence="3">Sucrose phosphatase-like domain-containing protein</fullName>
    </recommendedName>
</protein>